<dbReference type="Gene3D" id="3.10.50.40">
    <property type="match status" value="1"/>
</dbReference>
<evidence type="ECO:0000256" key="6">
    <source>
        <dbReference type="RuleBase" id="RU003915"/>
    </source>
</evidence>
<dbReference type="Gene3D" id="1.10.287.460">
    <property type="entry name" value="Peptidyl-prolyl cis-trans isomerase, FKBP-type, N-terminal domain"/>
    <property type="match status" value="1"/>
</dbReference>
<gene>
    <name evidence="8" type="ORF">H3N35_11055</name>
</gene>
<accession>A0ABY7VLW4</accession>
<evidence type="ECO:0000256" key="3">
    <source>
        <dbReference type="ARBA" id="ARBA00023110"/>
    </source>
</evidence>
<dbReference type="EMBL" id="CP059693">
    <property type="protein sequence ID" value="WDE13928.1"/>
    <property type="molecule type" value="Genomic_DNA"/>
</dbReference>
<keyword evidence="4 5" id="KW-0413">Isomerase</keyword>
<keyword evidence="9" id="KW-1185">Reference proteome</keyword>
<evidence type="ECO:0000313" key="8">
    <source>
        <dbReference type="EMBL" id="WDE13928.1"/>
    </source>
</evidence>
<evidence type="ECO:0000259" key="7">
    <source>
        <dbReference type="PROSITE" id="PS50059"/>
    </source>
</evidence>
<dbReference type="InterPro" id="IPR046357">
    <property type="entry name" value="PPIase_dom_sf"/>
</dbReference>
<dbReference type="PANTHER" id="PTHR43811:SF23">
    <property type="entry name" value="FKBP-TYPE 22 KDA PEPTIDYL-PROLYL CIS-TRANS ISOMERASE"/>
    <property type="match status" value="1"/>
</dbReference>
<dbReference type="InterPro" id="IPR001179">
    <property type="entry name" value="PPIase_FKBP_dom"/>
</dbReference>
<dbReference type="Pfam" id="PF00254">
    <property type="entry name" value="FKBP_C"/>
    <property type="match status" value="1"/>
</dbReference>
<protein>
    <recommendedName>
        <fullName evidence="6">Peptidyl-prolyl cis-trans isomerase</fullName>
        <ecNumber evidence="6">5.2.1.8</ecNumber>
    </recommendedName>
</protein>
<evidence type="ECO:0000313" key="9">
    <source>
        <dbReference type="Proteomes" id="UP001215231"/>
    </source>
</evidence>
<dbReference type="SUPFAM" id="SSF54534">
    <property type="entry name" value="FKBP-like"/>
    <property type="match status" value="1"/>
</dbReference>
<dbReference type="InterPro" id="IPR000774">
    <property type="entry name" value="PPIase_FKBP_N"/>
</dbReference>
<dbReference type="Proteomes" id="UP001215231">
    <property type="component" value="Chromosome"/>
</dbReference>
<evidence type="ECO:0000256" key="4">
    <source>
        <dbReference type="ARBA" id="ARBA00023235"/>
    </source>
</evidence>
<evidence type="ECO:0000256" key="1">
    <source>
        <dbReference type="ARBA" id="ARBA00000971"/>
    </source>
</evidence>
<comment type="catalytic activity">
    <reaction evidence="1 5 6">
        <text>[protein]-peptidylproline (omega=180) = [protein]-peptidylproline (omega=0)</text>
        <dbReference type="Rhea" id="RHEA:16237"/>
        <dbReference type="Rhea" id="RHEA-COMP:10747"/>
        <dbReference type="Rhea" id="RHEA-COMP:10748"/>
        <dbReference type="ChEBI" id="CHEBI:83833"/>
        <dbReference type="ChEBI" id="CHEBI:83834"/>
        <dbReference type="EC" id="5.2.1.8"/>
    </reaction>
</comment>
<dbReference type="InterPro" id="IPR036944">
    <property type="entry name" value="PPIase_FKBP_N_sf"/>
</dbReference>
<dbReference type="PROSITE" id="PS50059">
    <property type="entry name" value="FKBP_PPIASE"/>
    <property type="match status" value="1"/>
</dbReference>
<dbReference type="EC" id="5.2.1.8" evidence="6"/>
<dbReference type="GO" id="GO:0016853">
    <property type="term" value="F:isomerase activity"/>
    <property type="evidence" value="ECO:0007669"/>
    <property type="project" value="UniProtKB-KW"/>
</dbReference>
<dbReference type="PANTHER" id="PTHR43811">
    <property type="entry name" value="FKBP-TYPE PEPTIDYL-PROLYL CIS-TRANS ISOMERASE FKPA"/>
    <property type="match status" value="1"/>
</dbReference>
<dbReference type="RefSeq" id="WP_274054382.1">
    <property type="nucleotide sequence ID" value="NZ_CP059693.1"/>
</dbReference>
<name>A0ABY7VLW4_9GAMM</name>
<dbReference type="Pfam" id="PF01346">
    <property type="entry name" value="FKBP_N"/>
    <property type="match status" value="1"/>
</dbReference>
<evidence type="ECO:0000256" key="5">
    <source>
        <dbReference type="PROSITE-ProRule" id="PRU00277"/>
    </source>
</evidence>
<feature type="domain" description="PPIase FKBP-type" evidence="7">
    <location>
        <begin position="120"/>
        <end position="206"/>
    </location>
</feature>
<reference evidence="8 9" key="1">
    <citation type="journal article" date="2022" name="Mar. Drugs">
        <title>Bioassay-Guided Fractionation Leads to the Detection of Cholic Acid Generated by the Rare Thalassomonas sp.</title>
        <authorList>
            <person name="Pheiffer F."/>
            <person name="Schneider Y.K."/>
            <person name="Hansen E.H."/>
            <person name="Andersen J.H."/>
            <person name="Isaksson J."/>
            <person name="Busche T."/>
            <person name="R C."/>
            <person name="Kalinowski J."/>
            <person name="Zyl L.V."/>
            <person name="Trindade M."/>
        </authorList>
    </citation>
    <scope>NUCLEOTIDE SEQUENCE [LARGE SCALE GENOMIC DNA]</scope>
    <source>
        <strain evidence="8 9">A5K-61T</strain>
    </source>
</reference>
<keyword evidence="3 5" id="KW-0697">Rotamase</keyword>
<comment type="similarity">
    <text evidence="2 6">Belongs to the FKBP-type PPIase family.</text>
</comment>
<evidence type="ECO:0000256" key="2">
    <source>
        <dbReference type="ARBA" id="ARBA00006577"/>
    </source>
</evidence>
<dbReference type="NCBIfam" id="NF008602">
    <property type="entry name" value="PRK11570.1"/>
    <property type="match status" value="1"/>
</dbReference>
<organism evidence="8 9">
    <name type="scientific">Thalassomonas haliotis</name>
    <dbReference type="NCBI Taxonomy" id="485448"/>
    <lineage>
        <taxon>Bacteria</taxon>
        <taxon>Pseudomonadati</taxon>
        <taxon>Pseudomonadota</taxon>
        <taxon>Gammaproteobacteria</taxon>
        <taxon>Alteromonadales</taxon>
        <taxon>Colwelliaceae</taxon>
        <taxon>Thalassomonas</taxon>
    </lineage>
</organism>
<sequence length="207" mass="22578">MSENKFESIEARVSYGVGRQLGDQLRNNPFKDFDVTAVQAGLADALANAKSQVPDEALNEAFSIVSKKMQEQEMAVAKEKAAEGEAFLVENAKREEVTVTESGLQYEVLATGEGEQPNAQSTVRTHYHGTFIDGQVFDSSYDRGQPAEFPVGGVIAGWTEALQMMTEGSKWRLFVPYNLAYGERGSQGAIPPYATLVFDVELLAVVS</sequence>
<proteinExistence type="inferred from homology"/>